<proteinExistence type="predicted"/>
<comment type="caution">
    <text evidence="2">The sequence shown here is derived from an EMBL/GenBank/DDBJ whole genome shotgun (WGS) entry which is preliminary data.</text>
</comment>
<reference evidence="2" key="1">
    <citation type="submission" date="2023-05" db="EMBL/GenBank/DDBJ databases">
        <title>Nepenthes gracilis genome sequencing.</title>
        <authorList>
            <person name="Fukushima K."/>
        </authorList>
    </citation>
    <scope>NUCLEOTIDE SEQUENCE</scope>
    <source>
        <strain evidence="2">SING2019-196</strain>
    </source>
</reference>
<evidence type="ECO:0000256" key="1">
    <source>
        <dbReference type="SAM" id="MobiDB-lite"/>
    </source>
</evidence>
<dbReference type="Proteomes" id="UP001279734">
    <property type="component" value="Unassembled WGS sequence"/>
</dbReference>
<dbReference type="EMBL" id="BSYO01000002">
    <property type="protein sequence ID" value="GMH00945.1"/>
    <property type="molecule type" value="Genomic_DNA"/>
</dbReference>
<accession>A0AAD3P4A5</accession>
<keyword evidence="3" id="KW-1185">Reference proteome</keyword>
<name>A0AAD3P4A5_NEPGR</name>
<organism evidence="2 3">
    <name type="scientific">Nepenthes gracilis</name>
    <name type="common">Slender pitcher plant</name>
    <dbReference type="NCBI Taxonomy" id="150966"/>
    <lineage>
        <taxon>Eukaryota</taxon>
        <taxon>Viridiplantae</taxon>
        <taxon>Streptophyta</taxon>
        <taxon>Embryophyta</taxon>
        <taxon>Tracheophyta</taxon>
        <taxon>Spermatophyta</taxon>
        <taxon>Magnoliopsida</taxon>
        <taxon>eudicotyledons</taxon>
        <taxon>Gunneridae</taxon>
        <taxon>Pentapetalae</taxon>
        <taxon>Caryophyllales</taxon>
        <taxon>Nepenthaceae</taxon>
        <taxon>Nepenthes</taxon>
    </lineage>
</organism>
<evidence type="ECO:0000313" key="2">
    <source>
        <dbReference type="EMBL" id="GMH00945.1"/>
    </source>
</evidence>
<gene>
    <name evidence="2" type="ORF">Nepgr_002784</name>
</gene>
<dbReference type="AlphaFoldDB" id="A0AAD3P4A5"/>
<sequence>MARQLVGVGDRSGDEGPDILSDLGVVKGATTVELVVTPLLPGNSEMPAELAPDIGGPVEQALELPVEPEELATEEFAGAGEAFVERAQEAAALSPPANMPEEFPPDGPSRRVH</sequence>
<evidence type="ECO:0000313" key="3">
    <source>
        <dbReference type="Proteomes" id="UP001279734"/>
    </source>
</evidence>
<protein>
    <submittedName>
        <fullName evidence="2">Uncharacterized protein</fullName>
    </submittedName>
</protein>
<feature type="region of interest" description="Disordered" evidence="1">
    <location>
        <begin position="89"/>
        <end position="113"/>
    </location>
</feature>